<dbReference type="Pfam" id="PF02687">
    <property type="entry name" value="FtsX"/>
    <property type="match status" value="1"/>
</dbReference>
<accession>A0A7W5AZ27</accession>
<feature type="transmembrane region" description="Helical" evidence="7">
    <location>
        <begin position="375"/>
        <end position="398"/>
    </location>
</feature>
<dbReference type="PANTHER" id="PTHR30572:SF4">
    <property type="entry name" value="ABC TRANSPORTER PERMEASE YTRF"/>
    <property type="match status" value="1"/>
</dbReference>
<dbReference type="RefSeq" id="WP_183601250.1">
    <property type="nucleotide sequence ID" value="NZ_JACHXK010000007.1"/>
</dbReference>
<evidence type="ECO:0000259" key="9">
    <source>
        <dbReference type="Pfam" id="PF12704"/>
    </source>
</evidence>
<dbReference type="InterPro" id="IPR050250">
    <property type="entry name" value="Macrolide_Exporter_MacB"/>
</dbReference>
<keyword evidence="2" id="KW-1003">Cell membrane</keyword>
<dbReference type="Pfam" id="PF12704">
    <property type="entry name" value="MacB_PCD"/>
    <property type="match status" value="1"/>
</dbReference>
<dbReference type="GO" id="GO:0022857">
    <property type="term" value="F:transmembrane transporter activity"/>
    <property type="evidence" value="ECO:0007669"/>
    <property type="project" value="TreeGrafter"/>
</dbReference>
<keyword evidence="3 7" id="KW-0812">Transmembrane</keyword>
<keyword evidence="5 7" id="KW-0472">Membrane</keyword>
<feature type="domain" description="ABC3 transporter permease C-terminal" evidence="8">
    <location>
        <begin position="283"/>
        <end position="402"/>
    </location>
</feature>
<evidence type="ECO:0000256" key="7">
    <source>
        <dbReference type="SAM" id="Phobius"/>
    </source>
</evidence>
<comment type="caution">
    <text evidence="10">The sequence shown here is derived from an EMBL/GenBank/DDBJ whole genome shotgun (WGS) entry which is preliminary data.</text>
</comment>
<feature type="domain" description="MacB-like periplasmic core" evidence="9">
    <location>
        <begin position="28"/>
        <end position="249"/>
    </location>
</feature>
<organism evidence="10 11">
    <name type="scientific">Paenibacillus phyllosphaerae</name>
    <dbReference type="NCBI Taxonomy" id="274593"/>
    <lineage>
        <taxon>Bacteria</taxon>
        <taxon>Bacillati</taxon>
        <taxon>Bacillota</taxon>
        <taxon>Bacilli</taxon>
        <taxon>Bacillales</taxon>
        <taxon>Paenibacillaceae</taxon>
        <taxon>Paenibacillus</taxon>
    </lineage>
</organism>
<evidence type="ECO:0000256" key="3">
    <source>
        <dbReference type="ARBA" id="ARBA00022692"/>
    </source>
</evidence>
<proteinExistence type="inferred from homology"/>
<evidence type="ECO:0000259" key="8">
    <source>
        <dbReference type="Pfam" id="PF02687"/>
    </source>
</evidence>
<feature type="transmembrane region" description="Helical" evidence="7">
    <location>
        <begin position="324"/>
        <end position="349"/>
    </location>
</feature>
<dbReference type="InterPro" id="IPR025857">
    <property type="entry name" value="MacB_PCD"/>
</dbReference>
<dbReference type="Proteomes" id="UP000570361">
    <property type="component" value="Unassembled WGS sequence"/>
</dbReference>
<reference evidence="10 11" key="1">
    <citation type="submission" date="2020-08" db="EMBL/GenBank/DDBJ databases">
        <title>Genomic Encyclopedia of Type Strains, Phase III (KMG-III): the genomes of soil and plant-associated and newly described type strains.</title>
        <authorList>
            <person name="Whitman W."/>
        </authorList>
    </citation>
    <scope>NUCLEOTIDE SEQUENCE [LARGE SCALE GENOMIC DNA]</scope>
    <source>
        <strain evidence="10 11">CECT 5862</strain>
    </source>
</reference>
<gene>
    <name evidence="10" type="ORF">FHS18_003436</name>
</gene>
<comment type="similarity">
    <text evidence="6">Belongs to the ABC-4 integral membrane protein family.</text>
</comment>
<keyword evidence="4 7" id="KW-1133">Transmembrane helix</keyword>
<evidence type="ECO:0000313" key="11">
    <source>
        <dbReference type="Proteomes" id="UP000570361"/>
    </source>
</evidence>
<keyword evidence="11" id="KW-1185">Reference proteome</keyword>
<evidence type="ECO:0000256" key="1">
    <source>
        <dbReference type="ARBA" id="ARBA00004651"/>
    </source>
</evidence>
<dbReference type="AlphaFoldDB" id="A0A7W5AZ27"/>
<sequence length="411" mass="47078">MFRIKNAFLALRIRWVISILLLIQFTYGLSTITGTSNIFYNLHYMNSQSLLDLDSTYLVVPDKITDELQKQYTKNDVEEIYDNLKRHPDVVAYGTYYEDNVILDTKAHPLDPQLIADLTNHFLGLDEPIIRTIVIDEPYNQILNLKFTDQDFRKNSNDETNVLVGSYFKRYYKIGDIINAQYKIIGFLPDKYIVNNNTSNVYLKLDKAMLIPMPEDIYTLYDSMISRLQFNTVLKLRPGADLDQLTQMIQLKGDSVPLGIHNLGENIRQDIKVNAYLEIPQMVLGLSFILFSVIGMVVTTIVSIMIRKREFGIKLALGESEHGILYQIIIENLIIAVAGLGLSLLHFMWKYKGLLQFSSDMNLASPLDYKANGSVIGIVFIILLAVILISNFFIYLFIRKQELKTLIGGME</sequence>
<dbReference type="GO" id="GO:0005886">
    <property type="term" value="C:plasma membrane"/>
    <property type="evidence" value="ECO:0007669"/>
    <property type="project" value="UniProtKB-SubCell"/>
</dbReference>
<evidence type="ECO:0000256" key="4">
    <source>
        <dbReference type="ARBA" id="ARBA00022989"/>
    </source>
</evidence>
<name>A0A7W5AZ27_9BACL</name>
<evidence type="ECO:0000256" key="2">
    <source>
        <dbReference type="ARBA" id="ARBA00022475"/>
    </source>
</evidence>
<dbReference type="InterPro" id="IPR003838">
    <property type="entry name" value="ABC3_permease_C"/>
</dbReference>
<evidence type="ECO:0000313" key="10">
    <source>
        <dbReference type="EMBL" id="MBB3111368.1"/>
    </source>
</evidence>
<evidence type="ECO:0000256" key="6">
    <source>
        <dbReference type="ARBA" id="ARBA00038076"/>
    </source>
</evidence>
<comment type="subcellular location">
    <subcellularLocation>
        <location evidence="1">Cell membrane</location>
        <topology evidence="1">Multi-pass membrane protein</topology>
    </subcellularLocation>
</comment>
<evidence type="ECO:0000256" key="5">
    <source>
        <dbReference type="ARBA" id="ARBA00023136"/>
    </source>
</evidence>
<dbReference type="PANTHER" id="PTHR30572">
    <property type="entry name" value="MEMBRANE COMPONENT OF TRANSPORTER-RELATED"/>
    <property type="match status" value="1"/>
</dbReference>
<feature type="transmembrane region" description="Helical" evidence="7">
    <location>
        <begin position="282"/>
        <end position="304"/>
    </location>
</feature>
<protein>
    <submittedName>
        <fullName evidence="10">Putative ABC transport system permease protein</fullName>
    </submittedName>
</protein>
<dbReference type="EMBL" id="JACHXK010000007">
    <property type="protein sequence ID" value="MBB3111368.1"/>
    <property type="molecule type" value="Genomic_DNA"/>
</dbReference>